<comment type="similarity">
    <text evidence="1">Belongs to the paxM FAD-dependent monooxygenase family.</text>
</comment>
<keyword evidence="4" id="KW-0560">Oxidoreductase</keyword>
<evidence type="ECO:0000259" key="6">
    <source>
        <dbReference type="Pfam" id="PF01494"/>
    </source>
</evidence>
<evidence type="ECO:0000256" key="2">
    <source>
        <dbReference type="ARBA" id="ARBA00022630"/>
    </source>
</evidence>
<dbReference type="Pfam" id="PF01494">
    <property type="entry name" value="FAD_binding_3"/>
    <property type="match status" value="1"/>
</dbReference>
<evidence type="ECO:0000313" key="8">
    <source>
        <dbReference type="Proteomes" id="UP001150879"/>
    </source>
</evidence>
<keyword evidence="2" id="KW-0285">Flavoprotein</keyword>
<keyword evidence="5" id="KW-0503">Monooxygenase</keyword>
<evidence type="ECO:0000256" key="5">
    <source>
        <dbReference type="ARBA" id="ARBA00023033"/>
    </source>
</evidence>
<dbReference type="AlphaFoldDB" id="A0A9W9MEI3"/>
<keyword evidence="3" id="KW-0274">FAD</keyword>
<comment type="caution">
    <text evidence="7">The sequence shown here is derived from an EMBL/GenBank/DDBJ whole genome shotgun (WGS) entry which is preliminary data.</text>
</comment>
<name>A0A9W9MEI3_9EURO</name>
<organism evidence="7 8">
    <name type="scientific">Penicillium cf. griseofulvum</name>
    <dbReference type="NCBI Taxonomy" id="2972120"/>
    <lineage>
        <taxon>Eukaryota</taxon>
        <taxon>Fungi</taxon>
        <taxon>Dikarya</taxon>
        <taxon>Ascomycota</taxon>
        <taxon>Pezizomycotina</taxon>
        <taxon>Eurotiomycetes</taxon>
        <taxon>Eurotiomycetidae</taxon>
        <taxon>Eurotiales</taxon>
        <taxon>Aspergillaceae</taxon>
        <taxon>Penicillium</taxon>
    </lineage>
</organism>
<protein>
    <recommendedName>
        <fullName evidence="6">FAD-binding domain-containing protein</fullName>
    </recommendedName>
</protein>
<evidence type="ECO:0000313" key="7">
    <source>
        <dbReference type="EMBL" id="KAJ5200186.1"/>
    </source>
</evidence>
<dbReference type="PANTHER" id="PTHR13789">
    <property type="entry name" value="MONOOXYGENASE"/>
    <property type="match status" value="1"/>
</dbReference>
<dbReference type="InterPro" id="IPR002938">
    <property type="entry name" value="FAD-bd"/>
</dbReference>
<reference evidence="7" key="2">
    <citation type="journal article" date="2023" name="IMA Fungus">
        <title>Comparative genomic study of the Penicillium genus elucidates a diverse pangenome and 15 lateral gene transfer events.</title>
        <authorList>
            <person name="Petersen C."/>
            <person name="Sorensen T."/>
            <person name="Nielsen M.R."/>
            <person name="Sondergaard T.E."/>
            <person name="Sorensen J.L."/>
            <person name="Fitzpatrick D.A."/>
            <person name="Frisvad J.C."/>
            <person name="Nielsen K.L."/>
        </authorList>
    </citation>
    <scope>NUCLEOTIDE SEQUENCE</scope>
    <source>
        <strain evidence="7">IBT 16849</strain>
    </source>
</reference>
<dbReference type="InterPro" id="IPR036188">
    <property type="entry name" value="FAD/NAD-bd_sf"/>
</dbReference>
<sequence>MKILIVGAGLGGLAAALVQVFEKRDKLSPKGSGLMIRPGASRILQSWGLGDAIEQVADTCLPFSIRDLKTGKDKIRALPASLTRYPDWGIHRPILQDIFYQHAIQSGAEIIFSSNVEDFSDEPDRRPSLQFRGGKTTFGDLILIADGIRSRLRAKALFDISAGWSVEPKISGSVFYGVTVPQQELESDSDAALLLQQVEPCVWAGNERFVVGRRPRKGEFWSGLFALNHDDGQASMWNEDGDIVFLRQSFEGICPPLSAVLKLATKCDRWKIAQMPNLPRWTSKSGRTILLGDSAHAMEPNAAQGLSQIIEDIAVLQALILSSPSLDISLISRSWENIRKPRVERIKSYAAWNTQMFLGNKDRAASHLKYPDADWDSIKDIEPNSAADFTSPAFFKWAHEYDAIEQVSLVPHSARGHSLPEEMRRECNGNQ</sequence>
<feature type="domain" description="FAD-binding" evidence="6">
    <location>
        <begin position="2"/>
        <end position="316"/>
    </location>
</feature>
<keyword evidence="8" id="KW-1185">Reference proteome</keyword>
<dbReference type="PANTHER" id="PTHR13789:SF147">
    <property type="entry name" value="PUTATIVE (AFU_ORTHOLOGUE AFUA_2G01950)-RELATED"/>
    <property type="match status" value="1"/>
</dbReference>
<dbReference type="EMBL" id="JAPQKP010000003">
    <property type="protein sequence ID" value="KAJ5200186.1"/>
    <property type="molecule type" value="Genomic_DNA"/>
</dbReference>
<dbReference type="GO" id="GO:0071949">
    <property type="term" value="F:FAD binding"/>
    <property type="evidence" value="ECO:0007669"/>
    <property type="project" value="InterPro"/>
</dbReference>
<reference evidence="7" key="1">
    <citation type="submission" date="2022-11" db="EMBL/GenBank/DDBJ databases">
        <authorList>
            <person name="Petersen C."/>
        </authorList>
    </citation>
    <scope>NUCLEOTIDE SEQUENCE</scope>
    <source>
        <strain evidence="7">IBT 16849</strain>
    </source>
</reference>
<proteinExistence type="inferred from homology"/>
<dbReference type="Gene3D" id="3.50.50.60">
    <property type="entry name" value="FAD/NAD(P)-binding domain"/>
    <property type="match status" value="1"/>
</dbReference>
<dbReference type="PRINTS" id="PR00420">
    <property type="entry name" value="RNGMNOXGNASE"/>
</dbReference>
<evidence type="ECO:0000256" key="3">
    <source>
        <dbReference type="ARBA" id="ARBA00022827"/>
    </source>
</evidence>
<evidence type="ECO:0000256" key="4">
    <source>
        <dbReference type="ARBA" id="ARBA00023002"/>
    </source>
</evidence>
<evidence type="ECO:0000256" key="1">
    <source>
        <dbReference type="ARBA" id="ARBA00007992"/>
    </source>
</evidence>
<dbReference type="GO" id="GO:0004497">
    <property type="term" value="F:monooxygenase activity"/>
    <property type="evidence" value="ECO:0007669"/>
    <property type="project" value="UniProtKB-KW"/>
</dbReference>
<dbReference type="SUPFAM" id="SSF51905">
    <property type="entry name" value="FAD/NAD(P)-binding domain"/>
    <property type="match status" value="1"/>
</dbReference>
<dbReference type="Proteomes" id="UP001150879">
    <property type="component" value="Unassembled WGS sequence"/>
</dbReference>
<gene>
    <name evidence="7" type="ORF">N7472_005390</name>
</gene>
<dbReference type="InterPro" id="IPR050493">
    <property type="entry name" value="FAD-dep_Monooxygenase_BioMet"/>
</dbReference>
<accession>A0A9W9MEI3</accession>